<feature type="region of interest" description="Disordered" evidence="2">
    <location>
        <begin position="223"/>
        <end position="331"/>
    </location>
</feature>
<dbReference type="PANTHER" id="PTHR31836:SF21">
    <property type="entry name" value="EXPANSIN-LIKE PROTEIN 7"/>
    <property type="match status" value="1"/>
</dbReference>
<feature type="chain" id="PRO_5046812084" description="Expansin-like EG45 domain-containing protein" evidence="3">
    <location>
        <begin position="22"/>
        <end position="331"/>
    </location>
</feature>
<evidence type="ECO:0000259" key="4">
    <source>
        <dbReference type="PROSITE" id="PS50842"/>
    </source>
</evidence>
<dbReference type="InterPro" id="IPR007112">
    <property type="entry name" value="Expansin/allergen_DPBB_dom"/>
</dbReference>
<dbReference type="Gene3D" id="2.60.40.760">
    <property type="entry name" value="Expansin, cellulose-binding-like domain"/>
    <property type="match status" value="1"/>
</dbReference>
<feature type="compositionally biased region" description="Low complexity" evidence="2">
    <location>
        <begin position="308"/>
        <end position="320"/>
    </location>
</feature>
<keyword evidence="6" id="KW-1185">Reference proteome</keyword>
<proteinExistence type="predicted"/>
<protein>
    <recommendedName>
        <fullName evidence="4">Expansin-like EG45 domain-containing protein</fullName>
    </recommendedName>
</protein>
<feature type="compositionally biased region" description="Basic residues" evidence="2">
    <location>
        <begin position="322"/>
        <end position="331"/>
    </location>
</feature>
<gene>
    <name evidence="5" type="ORF">PBS001_LOCUS3180</name>
</gene>
<dbReference type="PANTHER" id="PTHR31836">
    <property type="match status" value="1"/>
</dbReference>
<dbReference type="CDD" id="cd22271">
    <property type="entry name" value="DPBB_EXP_N-like"/>
    <property type="match status" value="1"/>
</dbReference>
<name>A0ABN8CTV5_9STRA</name>
<reference evidence="5 6" key="1">
    <citation type="submission" date="2021-11" db="EMBL/GenBank/DDBJ databases">
        <authorList>
            <person name="Islam A."/>
            <person name="Islam S."/>
            <person name="Flora M.S."/>
            <person name="Rahman M."/>
            <person name="Ziaur R.M."/>
            <person name="Epstein J.H."/>
            <person name="Hassan M."/>
            <person name="Klassen M."/>
            <person name="Woodard K."/>
            <person name="Webb A."/>
            <person name="Webby R.J."/>
            <person name="El Zowalaty M.E."/>
        </authorList>
    </citation>
    <scope>NUCLEOTIDE SEQUENCE [LARGE SCALE GENOMIC DNA]</scope>
    <source>
        <strain evidence="5">Pbs1</strain>
    </source>
</reference>
<evidence type="ECO:0000256" key="3">
    <source>
        <dbReference type="SAM" id="SignalP"/>
    </source>
</evidence>
<dbReference type="InterPro" id="IPR036749">
    <property type="entry name" value="Expansin_CBD_sf"/>
</dbReference>
<feature type="compositionally biased region" description="Polar residues" evidence="2">
    <location>
        <begin position="236"/>
        <end position="268"/>
    </location>
</feature>
<dbReference type="Gene3D" id="2.40.40.10">
    <property type="entry name" value="RlpA-like domain"/>
    <property type="match status" value="1"/>
</dbReference>
<comment type="caution">
    <text evidence="5">The sequence shown here is derived from an EMBL/GenBank/DDBJ whole genome shotgun (WGS) entry which is preliminary data.</text>
</comment>
<sequence length="331" mass="35105">MMVRIVHFVAALLDVVTAIVAADDYHKGDGTSYSLSHVSAGNCNFMSAIPTASTNFAALNGEQWNTLSNCGRCMEVSCIDEQCTVKNKTAVLQVLDRCPECAYGAIELSPMVYMEITGLEPNRVTLRWRYVDCPDAGNVQVCLKEGSSPNWIAVQPTNGLDGVESVTINDGDVISGTYSLTAGKCTDTNKQFSSGIVSQSQLQTTPTAMTVPVITPAPISMTATATSSSTEPQTSGSAFSKTGQNTQLSDILQHEQSPQHASEASPSATKPVATLATSEDTLIAPETKEASTEAPLKATKVISEDKTASTNVTTPSSNTSKCRVKGRHRRN</sequence>
<feature type="signal peptide" evidence="3">
    <location>
        <begin position="1"/>
        <end position="21"/>
    </location>
</feature>
<evidence type="ECO:0000256" key="2">
    <source>
        <dbReference type="SAM" id="MobiDB-lite"/>
    </source>
</evidence>
<accession>A0ABN8CTV5</accession>
<feature type="compositionally biased region" description="Low complexity" evidence="2">
    <location>
        <begin position="223"/>
        <end position="235"/>
    </location>
</feature>
<dbReference type="EMBL" id="CAKLCB010000172">
    <property type="protein sequence ID" value="CAH0516515.1"/>
    <property type="molecule type" value="Genomic_DNA"/>
</dbReference>
<dbReference type="InterPro" id="IPR051477">
    <property type="entry name" value="Expansin_CellWall"/>
</dbReference>
<dbReference type="Proteomes" id="UP001158986">
    <property type="component" value="Unassembled WGS sequence"/>
</dbReference>
<evidence type="ECO:0000313" key="5">
    <source>
        <dbReference type="EMBL" id="CAH0516515.1"/>
    </source>
</evidence>
<dbReference type="SUPFAM" id="SSF50685">
    <property type="entry name" value="Barwin-like endoglucanases"/>
    <property type="match status" value="1"/>
</dbReference>
<evidence type="ECO:0000256" key="1">
    <source>
        <dbReference type="ARBA" id="ARBA00022729"/>
    </source>
</evidence>
<dbReference type="PROSITE" id="PS50842">
    <property type="entry name" value="EXPANSIN_EG45"/>
    <property type="match status" value="1"/>
</dbReference>
<evidence type="ECO:0000313" key="6">
    <source>
        <dbReference type="Proteomes" id="UP001158986"/>
    </source>
</evidence>
<dbReference type="InterPro" id="IPR036908">
    <property type="entry name" value="RlpA-like_sf"/>
</dbReference>
<keyword evidence="1 3" id="KW-0732">Signal</keyword>
<organism evidence="5 6">
    <name type="scientific">Peronospora belbahrii</name>
    <dbReference type="NCBI Taxonomy" id="622444"/>
    <lineage>
        <taxon>Eukaryota</taxon>
        <taxon>Sar</taxon>
        <taxon>Stramenopiles</taxon>
        <taxon>Oomycota</taxon>
        <taxon>Peronosporomycetes</taxon>
        <taxon>Peronosporales</taxon>
        <taxon>Peronosporaceae</taxon>
        <taxon>Peronospora</taxon>
    </lineage>
</organism>
<feature type="domain" description="Expansin-like EG45" evidence="4">
    <location>
        <begin position="40"/>
        <end position="138"/>
    </location>
</feature>